<evidence type="ECO:0000313" key="3">
    <source>
        <dbReference type="Proteomes" id="UP000309952"/>
    </source>
</evidence>
<dbReference type="EMBL" id="LR588407">
    <property type="protein sequence ID" value="VTO10717.1"/>
    <property type="molecule type" value="Genomic_DNA"/>
</dbReference>
<dbReference type="SUPFAM" id="SSF55166">
    <property type="entry name" value="Hedgehog/DD-peptidase"/>
    <property type="match status" value="1"/>
</dbReference>
<dbReference type="KEGG" id="bvy:NCTC9239_00122"/>
<reference evidence="2 3" key="1">
    <citation type="submission" date="2019-04" db="EMBL/GenBank/DDBJ databases">
        <authorList>
            <consortium name="Pathogen Informatics"/>
        </authorList>
    </citation>
    <scope>NUCLEOTIDE SEQUENCE [LARGE SCALE GENOMIC DNA]</scope>
    <source>
        <strain evidence="2 3">NCTC9239</strain>
    </source>
</reference>
<dbReference type="RefSeq" id="WP_138140653.1">
    <property type="nucleotide sequence ID" value="NZ_LR588407.1"/>
</dbReference>
<feature type="region of interest" description="Disordered" evidence="1">
    <location>
        <begin position="123"/>
        <end position="145"/>
    </location>
</feature>
<dbReference type="Proteomes" id="UP000309952">
    <property type="component" value="Chromosome"/>
</dbReference>
<dbReference type="InterPro" id="IPR009045">
    <property type="entry name" value="Zn_M74/Hedgehog-like"/>
</dbReference>
<dbReference type="AlphaFoldDB" id="A0A4P1JRG2"/>
<dbReference type="CDD" id="cd14845">
    <property type="entry name" value="L-Ala-D-Glu_peptidase_like"/>
    <property type="match status" value="1"/>
</dbReference>
<evidence type="ECO:0000256" key="1">
    <source>
        <dbReference type="SAM" id="MobiDB-lite"/>
    </source>
</evidence>
<accession>A0A4P1JRG2</accession>
<organism evidence="2 3">
    <name type="scientific">Brevundimonas vancanneytii</name>
    <dbReference type="NCBI Taxonomy" id="1325724"/>
    <lineage>
        <taxon>Bacteria</taxon>
        <taxon>Pseudomonadati</taxon>
        <taxon>Pseudomonadota</taxon>
        <taxon>Alphaproteobacteria</taxon>
        <taxon>Caulobacterales</taxon>
        <taxon>Caulobacteraceae</taxon>
        <taxon>Brevundimonas</taxon>
    </lineage>
</organism>
<sequence>MAFRLGAQSRARLAGVHPDLIRVVERAIQLSTVDFSVLEGVRTPQRQRELYAQGRTKPGPKVTWTLTSNHFVNAQTGYGHAVDLIPFPVDWEGPVRFPKFDAIAKAMFAASAELGVPIRWGADWNRNGKPRERGETDSPHWELAR</sequence>
<protein>
    <submittedName>
        <fullName evidence="2">Uncharacterized protein</fullName>
    </submittedName>
</protein>
<keyword evidence="3" id="KW-1185">Reference proteome</keyword>
<dbReference type="Gene3D" id="3.30.1380.10">
    <property type="match status" value="1"/>
</dbReference>
<proteinExistence type="predicted"/>
<gene>
    <name evidence="2" type="ORF">NCTC9239_00122</name>
</gene>
<feature type="compositionally biased region" description="Basic and acidic residues" evidence="1">
    <location>
        <begin position="129"/>
        <end position="145"/>
    </location>
</feature>
<name>A0A4P1JRG2_9CAUL</name>
<evidence type="ECO:0000313" key="2">
    <source>
        <dbReference type="EMBL" id="VTO10717.1"/>
    </source>
</evidence>